<evidence type="ECO:0000313" key="3">
    <source>
        <dbReference type="EMBL" id="OAG31600.1"/>
    </source>
</evidence>
<protein>
    <submittedName>
        <fullName evidence="3">Uncharacterized protein</fullName>
    </submittedName>
</protein>
<feature type="compositionally biased region" description="Basic and acidic residues" evidence="1">
    <location>
        <begin position="29"/>
        <end position="60"/>
    </location>
</feature>
<feature type="transmembrane region" description="Helical" evidence="2">
    <location>
        <begin position="272"/>
        <end position="291"/>
    </location>
</feature>
<dbReference type="Proteomes" id="UP000185944">
    <property type="component" value="Unassembled WGS sequence"/>
</dbReference>
<dbReference type="RefSeq" id="XP_067545201.1">
    <property type="nucleotide sequence ID" value="XM_067687493.1"/>
</dbReference>
<proteinExistence type="predicted"/>
<keyword evidence="2" id="KW-0812">Transmembrane</keyword>
<evidence type="ECO:0000256" key="1">
    <source>
        <dbReference type="SAM" id="MobiDB-lite"/>
    </source>
</evidence>
<organism evidence="3 4">
    <name type="scientific">Nematocida displodere</name>
    <dbReference type="NCBI Taxonomy" id="1805483"/>
    <lineage>
        <taxon>Eukaryota</taxon>
        <taxon>Fungi</taxon>
        <taxon>Fungi incertae sedis</taxon>
        <taxon>Microsporidia</taxon>
        <taxon>Nematocida</taxon>
    </lineage>
</organism>
<gene>
    <name evidence="3" type="ORF">NEDG_00075</name>
</gene>
<accession>A0A177EJP4</accession>
<dbReference type="AlphaFoldDB" id="A0A177EJP4"/>
<dbReference type="GeneID" id="93646425"/>
<sequence length="483" mass="54148">MMNEEHERLNSDLGTDNAPETPILTPIAPEEHTKTVVEVPRTETVEVPRTETVEVPRTETVDETSDQNQDEASDELQIPHHTEELIADLALVETSNNLLNLEQEWLDATITTRTAKQHTILRYDDFLIQNHSLSDLLISQILSKFLQRKPMSHHILQAIEDALPPLAQSQEAITTVQTAYTELTRTATTFAALVEKQRTQELTAQEKNDLVVCRAALMAMTSQEYLDHAATRIGAIQALFEEMDRIIIALGAQLTLLPSHIGGIKVTERRKIGLMGAFWMLLCFFTTFITQPFWVGVFNQFTSGRAEYSNYVFGLVILPGSLLGIATVLGTYYKMVFDMTLTHTIYKTQRNHVPYMNNTLWTAIGAAGVFFGLFVLPALQTVILRYLPTSIALFVMASEYVFGWVFVGALAYYTFIVEWNVVSAFLRRSEHIAPNSRIAHYAKLGLCGVALGLLLFVAWDAARHFKQILAPTTLSPTPITVMA</sequence>
<comment type="caution">
    <text evidence="3">The sequence shown here is derived from an EMBL/GenBank/DDBJ whole genome shotgun (WGS) entry which is preliminary data.</text>
</comment>
<keyword evidence="2" id="KW-1133">Transmembrane helix</keyword>
<feature type="region of interest" description="Disordered" evidence="1">
    <location>
        <begin position="1"/>
        <end position="78"/>
    </location>
</feature>
<evidence type="ECO:0000313" key="4">
    <source>
        <dbReference type="Proteomes" id="UP000185944"/>
    </source>
</evidence>
<feature type="transmembrane region" description="Helical" evidence="2">
    <location>
        <begin position="360"/>
        <end position="380"/>
    </location>
</feature>
<feature type="transmembrane region" description="Helical" evidence="2">
    <location>
        <begin position="311"/>
        <end position="333"/>
    </location>
</feature>
<keyword evidence="4" id="KW-1185">Reference proteome</keyword>
<feature type="compositionally biased region" description="Acidic residues" evidence="1">
    <location>
        <begin position="61"/>
        <end position="74"/>
    </location>
</feature>
<feature type="compositionally biased region" description="Basic and acidic residues" evidence="1">
    <location>
        <begin position="1"/>
        <end position="10"/>
    </location>
</feature>
<dbReference type="VEuPathDB" id="MicrosporidiaDB:NEDG_00075"/>
<feature type="transmembrane region" description="Helical" evidence="2">
    <location>
        <begin position="438"/>
        <end position="459"/>
    </location>
</feature>
<reference evidence="3 4" key="1">
    <citation type="submission" date="2016-02" db="EMBL/GenBank/DDBJ databases">
        <title>Discovery of a natural microsporidian pathogen with a broad tissue tropism in Caenorhabditis elegans.</title>
        <authorList>
            <person name="Luallen R.J."/>
            <person name="Reinke A.W."/>
            <person name="Tong L."/>
            <person name="Botts M.R."/>
            <person name="Felix M.-A."/>
            <person name="Troemel E.R."/>
        </authorList>
    </citation>
    <scope>NUCLEOTIDE SEQUENCE [LARGE SCALE GENOMIC DNA]</scope>
    <source>
        <strain evidence="3 4">JUm2807</strain>
    </source>
</reference>
<dbReference type="EMBL" id="LTDL01000014">
    <property type="protein sequence ID" value="OAG31600.1"/>
    <property type="molecule type" value="Genomic_DNA"/>
</dbReference>
<feature type="transmembrane region" description="Helical" evidence="2">
    <location>
        <begin position="400"/>
        <end position="426"/>
    </location>
</feature>
<keyword evidence="2" id="KW-0472">Membrane</keyword>
<name>A0A177EJP4_9MICR</name>
<evidence type="ECO:0000256" key="2">
    <source>
        <dbReference type="SAM" id="Phobius"/>
    </source>
</evidence>